<keyword evidence="1" id="KW-0732">Signal</keyword>
<dbReference type="AlphaFoldDB" id="A0A199VXX9"/>
<sequence>MGKVSPFLFLVVLVLVETLTLGTVSSSDSDSEASIHDVLRAHGLPGGLLPKGVASFSLDADTGLLDVELSQPCYAKYDGVDLAYFDRAVRGNLSFGALRGVEGLSQEELFVWLPVKGILVSDPSSGVILFDIGLAHKRLSRSVFEDPPECQPNSAAAEIAGDGEVAIRKVEEYTEKLTVVVDGVEFLVEKSTFTYKQGTVKVVRPGEVRVDRFNNIQIKAQGYNISFDRCNNIYAEGGQKISVHRCSNAQIVQSSSIVVKRCNDVYVTGGGDVLLERCRVARVEGGRNLLIKRCNFVSVDFCGDVCIKRCDTARILRCGALRVHRCYSVDVWGCNNILVHRGKVNCMGNYCADQQQQNEDECKEI</sequence>
<comment type="caution">
    <text evidence="2">The sequence shown here is derived from an EMBL/GenBank/DDBJ whole genome shotgun (WGS) entry which is preliminary data.</text>
</comment>
<proteinExistence type="predicted"/>
<dbReference type="EMBL" id="LSRQ01000554">
    <property type="protein sequence ID" value="OAY82102.1"/>
    <property type="molecule type" value="Genomic_DNA"/>
</dbReference>
<gene>
    <name evidence="2" type="ORF">ACMD2_05271</name>
</gene>
<dbReference type="Pfam" id="PF04398">
    <property type="entry name" value="DUF538"/>
    <property type="match status" value="1"/>
</dbReference>
<feature type="chain" id="PRO_5008286184" description="Right handed beta helix domain-containing protein" evidence="1">
    <location>
        <begin position="23"/>
        <end position="365"/>
    </location>
</feature>
<evidence type="ECO:0000313" key="2">
    <source>
        <dbReference type="EMBL" id="OAY82102.1"/>
    </source>
</evidence>
<dbReference type="InterPro" id="IPR036758">
    <property type="entry name" value="At5g01610-like"/>
</dbReference>
<protein>
    <recommendedName>
        <fullName evidence="4">Right handed beta helix domain-containing protein</fullName>
    </recommendedName>
</protein>
<dbReference type="PANTHER" id="PTHR31676:SF151">
    <property type="entry name" value="DUF538 FAMILY PROTEIN"/>
    <property type="match status" value="1"/>
</dbReference>
<dbReference type="FunFam" id="2.30.240.10:FF:000002">
    <property type="entry name" value="Uncharacterized protein At3g07460"/>
    <property type="match status" value="1"/>
</dbReference>
<evidence type="ECO:0000313" key="3">
    <source>
        <dbReference type="Proteomes" id="UP000092600"/>
    </source>
</evidence>
<reference evidence="2 3" key="1">
    <citation type="journal article" date="2016" name="DNA Res.">
        <title>The draft genome of MD-2 pineapple using hybrid error correction of long reads.</title>
        <authorList>
            <person name="Redwan R.M."/>
            <person name="Saidin A."/>
            <person name="Kumar S.V."/>
        </authorList>
    </citation>
    <scope>NUCLEOTIDE SEQUENCE [LARGE SCALE GENOMIC DNA]</scope>
    <source>
        <strain evidence="3">cv. MD2</strain>
        <tissue evidence="2">Leaf</tissue>
    </source>
</reference>
<organism evidence="2 3">
    <name type="scientific">Ananas comosus</name>
    <name type="common">Pineapple</name>
    <name type="synonym">Ananas ananas</name>
    <dbReference type="NCBI Taxonomy" id="4615"/>
    <lineage>
        <taxon>Eukaryota</taxon>
        <taxon>Viridiplantae</taxon>
        <taxon>Streptophyta</taxon>
        <taxon>Embryophyta</taxon>
        <taxon>Tracheophyta</taxon>
        <taxon>Spermatophyta</taxon>
        <taxon>Magnoliopsida</taxon>
        <taxon>Liliopsida</taxon>
        <taxon>Poales</taxon>
        <taxon>Bromeliaceae</taxon>
        <taxon>Bromelioideae</taxon>
        <taxon>Ananas</taxon>
    </lineage>
</organism>
<evidence type="ECO:0000256" key="1">
    <source>
        <dbReference type="SAM" id="SignalP"/>
    </source>
</evidence>
<dbReference type="InterPro" id="IPR007493">
    <property type="entry name" value="DUF538"/>
</dbReference>
<name>A0A199VXX9_ANACO</name>
<dbReference type="STRING" id="4615.A0A199VXX9"/>
<accession>A0A199VXX9</accession>
<dbReference type="Gene3D" id="2.30.240.10">
    <property type="entry name" value="At5g01610-like"/>
    <property type="match status" value="1"/>
</dbReference>
<dbReference type="Proteomes" id="UP000092600">
    <property type="component" value="Unassembled WGS sequence"/>
</dbReference>
<dbReference type="PANTHER" id="PTHR31676">
    <property type="entry name" value="T31J12.3 PROTEIN-RELATED"/>
    <property type="match status" value="1"/>
</dbReference>
<feature type="signal peptide" evidence="1">
    <location>
        <begin position="1"/>
        <end position="22"/>
    </location>
</feature>
<dbReference type="SUPFAM" id="SSF141562">
    <property type="entry name" value="At5g01610-like"/>
    <property type="match status" value="1"/>
</dbReference>
<evidence type="ECO:0008006" key="4">
    <source>
        <dbReference type="Google" id="ProtNLM"/>
    </source>
</evidence>